<dbReference type="Gene3D" id="1.10.101.10">
    <property type="entry name" value="PGBD-like superfamily/PGBD"/>
    <property type="match status" value="1"/>
</dbReference>
<evidence type="ECO:0000259" key="11">
    <source>
        <dbReference type="Pfam" id="PF07486"/>
    </source>
</evidence>
<dbReference type="InterPro" id="IPR011105">
    <property type="entry name" value="Cell_wall_hydrolase_SleB"/>
</dbReference>
<evidence type="ECO:0000256" key="3">
    <source>
        <dbReference type="ARBA" id="ARBA00022544"/>
    </source>
</evidence>
<protein>
    <recommendedName>
        <fullName evidence="2 8">Spore cortex-lytic enzyme</fullName>
    </recommendedName>
</protein>
<dbReference type="SUPFAM" id="SSF47090">
    <property type="entry name" value="PGBD-like"/>
    <property type="match status" value="1"/>
</dbReference>
<dbReference type="NCBIfam" id="TIGR02869">
    <property type="entry name" value="spore_SleB"/>
    <property type="match status" value="1"/>
</dbReference>
<dbReference type="GO" id="GO:0016787">
    <property type="term" value="F:hydrolase activity"/>
    <property type="evidence" value="ECO:0007669"/>
    <property type="project" value="UniProtKB-KW"/>
</dbReference>
<keyword evidence="6" id="KW-0749">Sporulation</keyword>
<keyword evidence="3" id="KW-0309">Germination</keyword>
<dbReference type="Pfam" id="PF01471">
    <property type="entry name" value="PG_binding_1"/>
    <property type="match status" value="1"/>
</dbReference>
<evidence type="ECO:0000256" key="7">
    <source>
        <dbReference type="ARBA" id="ARBA00023316"/>
    </source>
</evidence>
<evidence type="ECO:0000256" key="5">
    <source>
        <dbReference type="ARBA" id="ARBA00022801"/>
    </source>
</evidence>
<keyword evidence="4 9" id="KW-0732">Signal</keyword>
<feature type="domain" description="Cell wall hydrolase SleB" evidence="11">
    <location>
        <begin position="115"/>
        <end position="213"/>
    </location>
</feature>
<gene>
    <name evidence="12" type="ORF">BEP19_13345</name>
</gene>
<dbReference type="RefSeq" id="WP_425452781.1">
    <property type="nucleotide sequence ID" value="NZ_MCHY01000009.1"/>
</dbReference>
<dbReference type="InterPro" id="IPR002477">
    <property type="entry name" value="Peptidoglycan-bd-like"/>
</dbReference>
<organism evidence="12 13">
    <name type="scientific">Ammoniphilus oxalaticus</name>
    <dbReference type="NCBI Taxonomy" id="66863"/>
    <lineage>
        <taxon>Bacteria</taxon>
        <taxon>Bacillati</taxon>
        <taxon>Bacillota</taxon>
        <taxon>Bacilli</taxon>
        <taxon>Bacillales</taxon>
        <taxon>Paenibacillaceae</taxon>
        <taxon>Aneurinibacillus group</taxon>
        <taxon>Ammoniphilus</taxon>
    </lineage>
</organism>
<evidence type="ECO:0000256" key="2">
    <source>
        <dbReference type="ARBA" id="ARBA00018364"/>
    </source>
</evidence>
<dbReference type="GO" id="GO:0009847">
    <property type="term" value="P:spore germination"/>
    <property type="evidence" value="ECO:0007669"/>
    <property type="project" value="UniProtKB-UniRule"/>
</dbReference>
<dbReference type="GO" id="GO:0071555">
    <property type="term" value="P:cell wall organization"/>
    <property type="evidence" value="ECO:0007669"/>
    <property type="project" value="UniProtKB-KW"/>
</dbReference>
<proteinExistence type="inferred from homology"/>
<dbReference type="InterPro" id="IPR042047">
    <property type="entry name" value="SleB_dom1"/>
</dbReference>
<feature type="chain" id="PRO_5019383988" description="Spore cortex-lytic enzyme" evidence="9">
    <location>
        <begin position="28"/>
        <end position="214"/>
    </location>
</feature>
<evidence type="ECO:0000256" key="4">
    <source>
        <dbReference type="ARBA" id="ARBA00022729"/>
    </source>
</evidence>
<feature type="domain" description="Peptidoglycan binding-like" evidence="10">
    <location>
        <begin position="39"/>
        <end position="92"/>
    </location>
</feature>
<keyword evidence="13" id="KW-1185">Reference proteome</keyword>
<accession>A0A419SHE3</accession>
<dbReference type="Gene3D" id="6.20.240.60">
    <property type="match status" value="1"/>
</dbReference>
<dbReference type="InterPro" id="IPR036365">
    <property type="entry name" value="PGBD-like_sf"/>
</dbReference>
<sequence length="214" mass="23664">MRKPFGIAFIACLAFLLLFTSQPPTEAASLVKMGSANGDVWDLQFRLNTAGYYTEKPDGHFGAVTADAVRRFQRSYGLPADGVVGAQTWTVLKKVSVNRAELDQLAKLIYSEARGESYTGQVAVGAVVMNRLRSKEFPNSIAAVIFQPRAFTAIDDGQFWLTPNATAYRAALDAVRGWDPSNGCLYYFNPHVATSKWIWTRPQKITIGSHIFCM</sequence>
<dbReference type="Proteomes" id="UP000284219">
    <property type="component" value="Unassembled WGS sequence"/>
</dbReference>
<evidence type="ECO:0000256" key="6">
    <source>
        <dbReference type="ARBA" id="ARBA00022969"/>
    </source>
</evidence>
<comment type="caution">
    <text evidence="12">The sequence shown here is derived from an EMBL/GenBank/DDBJ whole genome shotgun (WGS) entry which is preliminary data.</text>
</comment>
<dbReference type="GO" id="GO:0030435">
    <property type="term" value="P:sporulation resulting in formation of a cellular spore"/>
    <property type="evidence" value="ECO:0007669"/>
    <property type="project" value="UniProtKB-KW"/>
</dbReference>
<evidence type="ECO:0000259" key="10">
    <source>
        <dbReference type="Pfam" id="PF01471"/>
    </source>
</evidence>
<keyword evidence="7" id="KW-0961">Cell wall biogenesis/degradation</keyword>
<evidence type="ECO:0000256" key="9">
    <source>
        <dbReference type="SAM" id="SignalP"/>
    </source>
</evidence>
<dbReference type="Gene3D" id="1.10.10.2520">
    <property type="entry name" value="Cell wall hydrolase SleB, domain 1"/>
    <property type="match status" value="1"/>
</dbReference>
<name>A0A419SHE3_9BACL</name>
<evidence type="ECO:0000256" key="8">
    <source>
        <dbReference type="NCBIfam" id="TIGR02869"/>
    </source>
</evidence>
<dbReference type="InterPro" id="IPR014224">
    <property type="entry name" value="Spore_cortex_SleB"/>
</dbReference>
<keyword evidence="5" id="KW-0378">Hydrolase</keyword>
<evidence type="ECO:0000313" key="13">
    <source>
        <dbReference type="Proteomes" id="UP000284219"/>
    </source>
</evidence>
<comment type="similarity">
    <text evidence="1">Belongs to the SleB family.</text>
</comment>
<reference evidence="12 13" key="1">
    <citation type="submission" date="2016-08" db="EMBL/GenBank/DDBJ databases">
        <title>Novel Firmicute Genomes.</title>
        <authorList>
            <person name="Poppleton D.I."/>
            <person name="Gribaldo S."/>
        </authorList>
    </citation>
    <scope>NUCLEOTIDE SEQUENCE [LARGE SCALE GENOMIC DNA]</scope>
    <source>
        <strain evidence="12 13">RAOx-1</strain>
    </source>
</reference>
<evidence type="ECO:0000256" key="1">
    <source>
        <dbReference type="ARBA" id="ARBA00007010"/>
    </source>
</evidence>
<dbReference type="InterPro" id="IPR036366">
    <property type="entry name" value="PGBDSf"/>
</dbReference>
<evidence type="ECO:0000313" key="12">
    <source>
        <dbReference type="EMBL" id="RKD23196.1"/>
    </source>
</evidence>
<feature type="signal peptide" evidence="9">
    <location>
        <begin position="1"/>
        <end position="27"/>
    </location>
</feature>
<dbReference type="Pfam" id="PF07486">
    <property type="entry name" value="Hydrolase_2"/>
    <property type="match status" value="1"/>
</dbReference>
<dbReference type="EMBL" id="MCHY01000009">
    <property type="protein sequence ID" value="RKD23196.1"/>
    <property type="molecule type" value="Genomic_DNA"/>
</dbReference>
<dbReference type="AlphaFoldDB" id="A0A419SHE3"/>